<keyword evidence="9" id="KW-0234">DNA repair</keyword>
<dbReference type="SMART" id="SM00547">
    <property type="entry name" value="ZnF_RBZ"/>
    <property type="match status" value="1"/>
</dbReference>
<evidence type="ECO:0000256" key="3">
    <source>
        <dbReference type="ARBA" id="ARBA00022723"/>
    </source>
</evidence>
<proteinExistence type="inferred from homology"/>
<feature type="domain" description="Formamidopyrimidine-DNA glycosylase catalytic" evidence="18">
    <location>
        <begin position="77"/>
        <end position="205"/>
    </location>
</feature>
<keyword evidence="6" id="KW-0378">Hydrolase</keyword>
<feature type="domain" description="RanBP2-type" evidence="16">
    <location>
        <begin position="358"/>
        <end position="388"/>
    </location>
</feature>
<organism evidence="19 20">
    <name type="scientific">Ranitomeya imitator</name>
    <name type="common">mimic poison frog</name>
    <dbReference type="NCBI Taxonomy" id="111125"/>
    <lineage>
        <taxon>Eukaryota</taxon>
        <taxon>Metazoa</taxon>
        <taxon>Chordata</taxon>
        <taxon>Craniata</taxon>
        <taxon>Vertebrata</taxon>
        <taxon>Euteleostomi</taxon>
        <taxon>Amphibia</taxon>
        <taxon>Batrachia</taxon>
        <taxon>Anura</taxon>
        <taxon>Neobatrachia</taxon>
        <taxon>Hyloidea</taxon>
        <taxon>Dendrobatidae</taxon>
        <taxon>Dendrobatinae</taxon>
        <taxon>Ranitomeya</taxon>
    </lineage>
</organism>
<reference evidence="19" key="1">
    <citation type="submission" date="2023-07" db="EMBL/GenBank/DDBJ databases">
        <authorList>
            <person name="Stuckert A."/>
        </authorList>
    </citation>
    <scope>NUCLEOTIDE SEQUENCE</scope>
</reference>
<dbReference type="PROSITE" id="PS01358">
    <property type="entry name" value="ZF_RANBP2_1"/>
    <property type="match status" value="1"/>
</dbReference>
<dbReference type="SUPFAM" id="SSF90209">
    <property type="entry name" value="Ran binding protein zinc finger-like"/>
    <property type="match status" value="1"/>
</dbReference>
<comment type="similarity">
    <text evidence="1">Belongs to the FPG family.</text>
</comment>
<evidence type="ECO:0000256" key="2">
    <source>
        <dbReference type="ARBA" id="ARBA00012720"/>
    </source>
</evidence>
<dbReference type="PROSITE" id="PS01242">
    <property type="entry name" value="ZF_FPG_1"/>
    <property type="match status" value="1"/>
</dbReference>
<keyword evidence="11" id="KW-0511">Multifunctional enzyme</keyword>
<keyword evidence="3" id="KW-0479">Metal-binding</keyword>
<dbReference type="SUPFAM" id="SSF46946">
    <property type="entry name" value="S13-like H2TH domain"/>
    <property type="match status" value="1"/>
</dbReference>
<keyword evidence="12" id="KW-0326">Glycosidase</keyword>
<dbReference type="Pfam" id="PF00641">
    <property type="entry name" value="Zn_ribbon_RanBP"/>
    <property type="match status" value="1"/>
</dbReference>
<dbReference type="Gene3D" id="3.20.190.10">
    <property type="entry name" value="MutM-like, N-terminal"/>
    <property type="match status" value="1"/>
</dbReference>
<evidence type="ECO:0000256" key="12">
    <source>
        <dbReference type="ARBA" id="ARBA00023295"/>
    </source>
</evidence>
<evidence type="ECO:0000256" key="10">
    <source>
        <dbReference type="ARBA" id="ARBA00023239"/>
    </source>
</evidence>
<evidence type="ECO:0000259" key="16">
    <source>
        <dbReference type="PROSITE" id="PS50199"/>
    </source>
</evidence>
<dbReference type="CDD" id="cd08969">
    <property type="entry name" value="MeNeil3_N"/>
    <property type="match status" value="1"/>
</dbReference>
<evidence type="ECO:0000256" key="15">
    <source>
        <dbReference type="SAM" id="MobiDB-lite"/>
    </source>
</evidence>
<evidence type="ECO:0000259" key="18">
    <source>
        <dbReference type="PROSITE" id="PS51068"/>
    </source>
</evidence>
<evidence type="ECO:0000256" key="5">
    <source>
        <dbReference type="ARBA" id="ARBA00022771"/>
    </source>
</evidence>
<dbReference type="Gene3D" id="2.30.30.380">
    <property type="entry name" value="Zn-finger domain of Sec23/24"/>
    <property type="match status" value="1"/>
</dbReference>
<keyword evidence="5 14" id="KW-0863">Zinc-finger</keyword>
<gene>
    <name evidence="19" type="ORF">RIMI_LOCUS11412489</name>
</gene>
<sequence length="512" mass="56639">MRRDHGRPRALGYTNEHQAQEDTPVQGKIALCRHVLRRTENELQSNITASMQPAGAEVWQRTLASGIKMTSNEPATEDAGRHELLRRGPGCTLNGEKIRARVARGQRVQAVRGSAAGTKSATNAAPDANSSVLQSLVSCNFTGVETLGKELFMYFGLKALRIHFGMNGSMRINPAEKTDRSGAPAALEVQLTKDLICFFDSRVDVRNASDCKEKVRSFESLDVCSFKFSFSRAKSEIKMQGSRMLCDVLLDQAVLPGVGNIIKNEALFDSGLHPAFQAGLLTDKQVSHLVKMTRDFTILFYKCRKNGSAVYQHYRVYKKPVCSKCGTKITVCRLGENNRMTYFCSNCQKDKPEQGDLREEEDWACEVCTLINKPSDNNCDACLTPRPEAPRNPGNEDDASDSGLIKYPCNNFRTPLSEVKINRKTAFGFTTLVLSDFSPKSNTITEPLSTPMSPASISSSTHLNKVSSKRRSSGNEDWTVNAANYTSSFTQQKKKPKTEHPSPSSNPILSVR</sequence>
<evidence type="ECO:0000256" key="13">
    <source>
        <dbReference type="ARBA" id="ARBA00044632"/>
    </source>
</evidence>
<comment type="caution">
    <text evidence="19">The sequence shown here is derived from an EMBL/GenBank/DDBJ whole genome shotgun (WGS) entry which is preliminary data.</text>
</comment>
<evidence type="ECO:0000256" key="8">
    <source>
        <dbReference type="ARBA" id="ARBA00023125"/>
    </source>
</evidence>
<evidence type="ECO:0000256" key="11">
    <source>
        <dbReference type="ARBA" id="ARBA00023268"/>
    </source>
</evidence>
<dbReference type="InterPro" id="IPR036443">
    <property type="entry name" value="Znf_RanBP2_sf"/>
</dbReference>
<feature type="domain" description="FPG-type" evidence="17">
    <location>
        <begin position="315"/>
        <end position="349"/>
    </location>
</feature>
<dbReference type="InterPro" id="IPR000214">
    <property type="entry name" value="Znf_DNA_glyclase/AP_lyase"/>
</dbReference>
<name>A0ABN9LRE5_9NEOB</name>
<dbReference type="EMBL" id="CAUEEQ010025778">
    <property type="protein sequence ID" value="CAJ0946768.1"/>
    <property type="molecule type" value="Genomic_DNA"/>
</dbReference>
<evidence type="ECO:0000256" key="6">
    <source>
        <dbReference type="ARBA" id="ARBA00022801"/>
    </source>
</evidence>
<dbReference type="Proteomes" id="UP001176940">
    <property type="component" value="Unassembled WGS sequence"/>
</dbReference>
<comment type="catalytic activity">
    <reaction evidence="13">
        <text>2'-deoxyribonucleotide-(2'-deoxyribose 5'-phosphate)-2'-deoxyribonucleotide-DNA = a 3'-end 2'-deoxyribonucleotide-(2,3-dehydro-2,3-deoxyribose 5'-phosphate)-DNA + a 5'-end 5'-phospho-2'-deoxyribonucleoside-DNA + H(+)</text>
        <dbReference type="Rhea" id="RHEA:66592"/>
        <dbReference type="Rhea" id="RHEA-COMP:13180"/>
        <dbReference type="Rhea" id="RHEA-COMP:16897"/>
        <dbReference type="Rhea" id="RHEA-COMP:17067"/>
        <dbReference type="ChEBI" id="CHEBI:15378"/>
        <dbReference type="ChEBI" id="CHEBI:136412"/>
        <dbReference type="ChEBI" id="CHEBI:157695"/>
        <dbReference type="ChEBI" id="CHEBI:167181"/>
        <dbReference type="EC" id="4.2.99.18"/>
    </reaction>
</comment>
<keyword evidence="10" id="KW-0456">Lyase</keyword>
<evidence type="ECO:0000259" key="17">
    <source>
        <dbReference type="PROSITE" id="PS51066"/>
    </source>
</evidence>
<dbReference type="InterPro" id="IPR035937">
    <property type="entry name" value="FPG_N"/>
</dbReference>
<feature type="region of interest" description="Disordered" evidence="15">
    <location>
        <begin position="1"/>
        <end position="22"/>
    </location>
</feature>
<dbReference type="SMART" id="SM00898">
    <property type="entry name" value="Fapy_DNA_glyco"/>
    <property type="match status" value="1"/>
</dbReference>
<protein>
    <recommendedName>
        <fullName evidence="2">DNA-(apurinic or apyrimidinic site) lyase</fullName>
        <ecNumber evidence="2">4.2.99.18</ecNumber>
    </recommendedName>
</protein>
<feature type="compositionally biased region" description="Low complexity" evidence="15">
    <location>
        <begin position="449"/>
        <end position="461"/>
    </location>
</feature>
<feature type="region of interest" description="Disordered" evidence="15">
    <location>
        <begin position="445"/>
        <end position="512"/>
    </location>
</feature>
<dbReference type="InterPro" id="IPR012319">
    <property type="entry name" value="FPG_cat"/>
</dbReference>
<dbReference type="PROSITE" id="PS50199">
    <property type="entry name" value="ZF_RANBP2_2"/>
    <property type="match status" value="1"/>
</dbReference>
<evidence type="ECO:0000256" key="9">
    <source>
        <dbReference type="ARBA" id="ARBA00023204"/>
    </source>
</evidence>
<dbReference type="SUPFAM" id="SSF81624">
    <property type="entry name" value="N-terminal domain of MutM-like DNA repair proteins"/>
    <property type="match status" value="1"/>
</dbReference>
<evidence type="ECO:0000313" key="20">
    <source>
        <dbReference type="Proteomes" id="UP001176940"/>
    </source>
</evidence>
<dbReference type="InterPro" id="IPR001876">
    <property type="entry name" value="Znf_RanBP2"/>
</dbReference>
<dbReference type="InterPro" id="IPR015886">
    <property type="entry name" value="H2TH_FPG"/>
</dbReference>
<evidence type="ECO:0000256" key="14">
    <source>
        <dbReference type="PROSITE-ProRule" id="PRU00322"/>
    </source>
</evidence>
<keyword evidence="4" id="KW-0227">DNA damage</keyword>
<dbReference type="InterPro" id="IPR010979">
    <property type="entry name" value="Ribosomal_uS13-like_H2TH"/>
</dbReference>
<evidence type="ECO:0000256" key="1">
    <source>
        <dbReference type="ARBA" id="ARBA00009409"/>
    </source>
</evidence>
<evidence type="ECO:0000256" key="7">
    <source>
        <dbReference type="ARBA" id="ARBA00022833"/>
    </source>
</evidence>
<dbReference type="PROSITE" id="PS51068">
    <property type="entry name" value="FPG_CAT"/>
    <property type="match status" value="1"/>
</dbReference>
<dbReference type="SMART" id="SM01232">
    <property type="entry name" value="H2TH"/>
    <property type="match status" value="1"/>
</dbReference>
<evidence type="ECO:0000313" key="19">
    <source>
        <dbReference type="EMBL" id="CAJ0946768.1"/>
    </source>
</evidence>
<keyword evidence="20" id="KW-1185">Reference proteome</keyword>
<dbReference type="Pfam" id="PF01149">
    <property type="entry name" value="Fapy_DNA_glyco"/>
    <property type="match status" value="1"/>
</dbReference>
<keyword evidence="7" id="KW-0862">Zinc</keyword>
<keyword evidence="8" id="KW-0238">DNA-binding</keyword>
<dbReference type="InterPro" id="IPR015887">
    <property type="entry name" value="DNA_glyclase_Znf_dom_DNA_BS"/>
</dbReference>
<dbReference type="Gene3D" id="1.10.8.50">
    <property type="match status" value="1"/>
</dbReference>
<dbReference type="EC" id="4.2.99.18" evidence="2"/>
<evidence type="ECO:0000256" key="4">
    <source>
        <dbReference type="ARBA" id="ARBA00022763"/>
    </source>
</evidence>
<feature type="compositionally biased region" description="Polar residues" evidence="15">
    <location>
        <begin position="501"/>
        <end position="512"/>
    </location>
</feature>
<dbReference type="PANTHER" id="PTHR22993">
    <property type="entry name" value="FORMAMIDOPYRIMIDINE-DNA GLYCOSYLASE"/>
    <property type="match status" value="1"/>
</dbReference>
<accession>A0ABN9LRE5</accession>
<dbReference type="PROSITE" id="PS51066">
    <property type="entry name" value="ZF_FPG_2"/>
    <property type="match status" value="1"/>
</dbReference>
<dbReference type="Pfam" id="PF06831">
    <property type="entry name" value="H2TH"/>
    <property type="match status" value="1"/>
</dbReference>
<feature type="compositionally biased region" description="Polar residues" evidence="15">
    <location>
        <begin position="475"/>
        <end position="491"/>
    </location>
</feature>
<dbReference type="PANTHER" id="PTHR22993:SF10">
    <property type="entry name" value="ENDONUCLEASE 8-LIKE 3"/>
    <property type="match status" value="1"/>
</dbReference>